<evidence type="ECO:0008006" key="4">
    <source>
        <dbReference type="Google" id="ProtNLM"/>
    </source>
</evidence>
<protein>
    <recommendedName>
        <fullName evidence="4">DUF1223 domain-containing protein</fullName>
    </recommendedName>
</protein>
<evidence type="ECO:0000313" key="3">
    <source>
        <dbReference type="Proteomes" id="UP000464524"/>
    </source>
</evidence>
<proteinExistence type="predicted"/>
<evidence type="ECO:0000313" key="2">
    <source>
        <dbReference type="EMBL" id="QHJ10208.1"/>
    </source>
</evidence>
<dbReference type="SUPFAM" id="SSF52833">
    <property type="entry name" value="Thioredoxin-like"/>
    <property type="match status" value="1"/>
</dbReference>
<name>A0A857JG92_9ALTE</name>
<organism evidence="2 3">
    <name type="scientific">Paraglaciecola mesophila</name>
    <dbReference type="NCBI Taxonomy" id="197222"/>
    <lineage>
        <taxon>Bacteria</taxon>
        <taxon>Pseudomonadati</taxon>
        <taxon>Pseudomonadota</taxon>
        <taxon>Gammaproteobacteria</taxon>
        <taxon>Alteromonadales</taxon>
        <taxon>Alteromonadaceae</taxon>
        <taxon>Paraglaciecola</taxon>
    </lineage>
</organism>
<accession>A0A857JG92</accession>
<sequence>MKRIILLSFSLFFICKTNIIQASESGVIHLTSEGKNTTLLEVFSSQGCSSCPPAQRWVNKFLDDPNVWHTLVPAVFHVDYWDDLGWADPFASKAFSQRQRHYKRTGNVQSVYTPAFVVESREWKGWFSGKPIPYIHSHHKGQLAVTIQDASIDIAYSLTDIGTNTTSAPMRYYNVALLGLGVTTLVKRGENKGKALEENFIVLEHQQIEDSGAPFIQIPIFKTDIDAKGFAVAVWVTDSDLTPLQVVAGEVPNNWVVKK</sequence>
<dbReference type="PANTHER" id="PTHR36057:SF1">
    <property type="entry name" value="LIPOPROTEIN LIPID ATTACHMENT SITE-LIKE PROTEIN, PUTATIVE (DUF1223)-RELATED"/>
    <property type="match status" value="1"/>
</dbReference>
<dbReference type="InterPro" id="IPR010634">
    <property type="entry name" value="DUF1223"/>
</dbReference>
<evidence type="ECO:0000256" key="1">
    <source>
        <dbReference type="SAM" id="SignalP"/>
    </source>
</evidence>
<feature type="chain" id="PRO_5032906102" description="DUF1223 domain-containing protein" evidence="1">
    <location>
        <begin position="23"/>
        <end position="259"/>
    </location>
</feature>
<gene>
    <name evidence="2" type="ORF">FX988_00420</name>
</gene>
<dbReference type="Pfam" id="PF06764">
    <property type="entry name" value="DUF1223"/>
    <property type="match status" value="1"/>
</dbReference>
<feature type="signal peptide" evidence="1">
    <location>
        <begin position="1"/>
        <end position="22"/>
    </location>
</feature>
<keyword evidence="1" id="KW-0732">Signal</keyword>
<dbReference type="Proteomes" id="UP000464524">
    <property type="component" value="Chromosome"/>
</dbReference>
<dbReference type="OrthoDB" id="9808254at2"/>
<reference evidence="2 3" key="1">
    <citation type="submission" date="2019-12" db="EMBL/GenBank/DDBJ databases">
        <title>Genome sequencing and assembly of endphytes of Porphyra tenera.</title>
        <authorList>
            <person name="Park J.M."/>
            <person name="Shin R."/>
            <person name="Jo S.H."/>
        </authorList>
    </citation>
    <scope>NUCLEOTIDE SEQUENCE [LARGE SCALE GENOMIC DNA]</scope>
    <source>
        <strain evidence="2 3">GPM4</strain>
    </source>
</reference>
<dbReference type="RefSeq" id="WP_160178122.1">
    <property type="nucleotide sequence ID" value="NZ_CP047656.1"/>
</dbReference>
<dbReference type="PANTHER" id="PTHR36057">
    <property type="match status" value="1"/>
</dbReference>
<dbReference type="AlphaFoldDB" id="A0A857JG92"/>
<dbReference type="EMBL" id="CP047656">
    <property type="protein sequence ID" value="QHJ10208.1"/>
    <property type="molecule type" value="Genomic_DNA"/>
</dbReference>
<keyword evidence="3" id="KW-1185">Reference proteome</keyword>
<dbReference type="KEGG" id="pmes:FX988_00420"/>
<dbReference type="InterPro" id="IPR036249">
    <property type="entry name" value="Thioredoxin-like_sf"/>
</dbReference>